<dbReference type="GO" id="GO:0008270">
    <property type="term" value="F:zinc ion binding"/>
    <property type="evidence" value="ECO:0007669"/>
    <property type="project" value="InterPro"/>
</dbReference>
<dbReference type="OrthoDB" id="8197297at2759"/>
<dbReference type="GO" id="GO:0003676">
    <property type="term" value="F:nucleic acid binding"/>
    <property type="evidence" value="ECO:0007669"/>
    <property type="project" value="InterPro"/>
</dbReference>
<protein>
    <recommendedName>
        <fullName evidence="4">Nucleic-acid-binding protein from transposon X-element</fullName>
    </recommendedName>
</protein>
<organism evidence="2 3">
    <name type="scientific">Ladona fulva</name>
    <name type="common">Scarce chaser dragonfly</name>
    <name type="synonym">Libellula fulva</name>
    <dbReference type="NCBI Taxonomy" id="123851"/>
    <lineage>
        <taxon>Eukaryota</taxon>
        <taxon>Metazoa</taxon>
        <taxon>Ecdysozoa</taxon>
        <taxon>Arthropoda</taxon>
        <taxon>Hexapoda</taxon>
        <taxon>Insecta</taxon>
        <taxon>Pterygota</taxon>
        <taxon>Palaeoptera</taxon>
        <taxon>Odonata</taxon>
        <taxon>Epiprocta</taxon>
        <taxon>Anisoptera</taxon>
        <taxon>Libelluloidea</taxon>
        <taxon>Libellulidae</taxon>
        <taxon>Ladona</taxon>
    </lineage>
</organism>
<dbReference type="InterPro" id="IPR036875">
    <property type="entry name" value="Znf_CCHC_sf"/>
</dbReference>
<dbReference type="Proteomes" id="UP000792457">
    <property type="component" value="Unassembled WGS sequence"/>
</dbReference>
<gene>
    <name evidence="2" type="ORF">J437_LFUL018736</name>
</gene>
<evidence type="ECO:0000256" key="1">
    <source>
        <dbReference type="SAM" id="MobiDB-lite"/>
    </source>
</evidence>
<dbReference type="Gene3D" id="4.10.60.10">
    <property type="entry name" value="Zinc finger, CCHC-type"/>
    <property type="match status" value="1"/>
</dbReference>
<proteinExistence type="predicted"/>
<name>A0A8K0PB76_LADFU</name>
<keyword evidence="3" id="KW-1185">Reference proteome</keyword>
<dbReference type="AlphaFoldDB" id="A0A8K0PB76"/>
<dbReference type="SUPFAM" id="SSF57756">
    <property type="entry name" value="Retrovirus zinc finger-like domains"/>
    <property type="match status" value="1"/>
</dbReference>
<feature type="region of interest" description="Disordered" evidence="1">
    <location>
        <begin position="117"/>
        <end position="164"/>
    </location>
</feature>
<comment type="caution">
    <text evidence="2">The sequence shown here is derived from an EMBL/GenBank/DDBJ whole genome shotgun (WGS) entry which is preliminary data.</text>
</comment>
<reference evidence="2" key="1">
    <citation type="submission" date="2013-04" db="EMBL/GenBank/DDBJ databases">
        <authorList>
            <person name="Qu J."/>
            <person name="Murali S.C."/>
            <person name="Bandaranaike D."/>
            <person name="Bellair M."/>
            <person name="Blankenburg K."/>
            <person name="Chao H."/>
            <person name="Dinh H."/>
            <person name="Doddapaneni H."/>
            <person name="Downs B."/>
            <person name="Dugan-Rocha S."/>
            <person name="Elkadiri S."/>
            <person name="Gnanaolivu R.D."/>
            <person name="Hernandez B."/>
            <person name="Javaid M."/>
            <person name="Jayaseelan J.C."/>
            <person name="Lee S."/>
            <person name="Li M."/>
            <person name="Ming W."/>
            <person name="Munidasa M."/>
            <person name="Muniz J."/>
            <person name="Nguyen L."/>
            <person name="Ongeri F."/>
            <person name="Osuji N."/>
            <person name="Pu L.-L."/>
            <person name="Puazo M."/>
            <person name="Qu C."/>
            <person name="Quiroz J."/>
            <person name="Raj R."/>
            <person name="Weissenberger G."/>
            <person name="Xin Y."/>
            <person name="Zou X."/>
            <person name="Han Y."/>
            <person name="Richards S."/>
            <person name="Worley K."/>
            <person name="Muzny D."/>
            <person name="Gibbs R."/>
        </authorList>
    </citation>
    <scope>NUCLEOTIDE SEQUENCE</scope>
    <source>
        <strain evidence="2">Sampled in the wild</strain>
    </source>
</reference>
<reference evidence="2" key="2">
    <citation type="submission" date="2017-10" db="EMBL/GenBank/DDBJ databases">
        <title>Ladona fulva Genome sequencing and assembly.</title>
        <authorList>
            <person name="Murali S."/>
            <person name="Richards S."/>
            <person name="Bandaranaike D."/>
            <person name="Bellair M."/>
            <person name="Blankenburg K."/>
            <person name="Chao H."/>
            <person name="Dinh H."/>
            <person name="Doddapaneni H."/>
            <person name="Dugan-Rocha S."/>
            <person name="Elkadiri S."/>
            <person name="Gnanaolivu R."/>
            <person name="Hernandez B."/>
            <person name="Skinner E."/>
            <person name="Javaid M."/>
            <person name="Lee S."/>
            <person name="Li M."/>
            <person name="Ming W."/>
            <person name="Munidasa M."/>
            <person name="Muniz J."/>
            <person name="Nguyen L."/>
            <person name="Hughes D."/>
            <person name="Osuji N."/>
            <person name="Pu L.-L."/>
            <person name="Puazo M."/>
            <person name="Qu C."/>
            <person name="Quiroz J."/>
            <person name="Raj R."/>
            <person name="Weissenberger G."/>
            <person name="Xin Y."/>
            <person name="Zou X."/>
            <person name="Han Y."/>
            <person name="Worley K."/>
            <person name="Muzny D."/>
            <person name="Gibbs R."/>
        </authorList>
    </citation>
    <scope>NUCLEOTIDE SEQUENCE</scope>
    <source>
        <strain evidence="2">Sampled in the wild</strain>
    </source>
</reference>
<feature type="compositionally biased region" description="Polar residues" evidence="1">
    <location>
        <begin position="123"/>
        <end position="162"/>
    </location>
</feature>
<evidence type="ECO:0000313" key="3">
    <source>
        <dbReference type="Proteomes" id="UP000792457"/>
    </source>
</evidence>
<sequence>MLSKNPGPFPKRPCPLFRVVTSNDTNKEEYHNISLRVRVSDFTKPKTPVQCINCQQLGHTKNYCNFKANCVKCGGPHHTSDCKKEPTDQPQCYLCKEHHTANYRGCRVYLRAKEAIKNRNKPKTPNLTSNNHFPTLPTKPQQYNNPSPSTWPTSAQPTTNSPADEEEDLQTWFFAILSRMVVVRSYLPLLC</sequence>
<evidence type="ECO:0000313" key="2">
    <source>
        <dbReference type="EMBL" id="KAG8239887.1"/>
    </source>
</evidence>
<accession>A0A8K0PB76</accession>
<dbReference type="EMBL" id="KZ310179">
    <property type="protein sequence ID" value="KAG8239887.1"/>
    <property type="molecule type" value="Genomic_DNA"/>
</dbReference>
<evidence type="ECO:0008006" key="4">
    <source>
        <dbReference type="Google" id="ProtNLM"/>
    </source>
</evidence>